<dbReference type="Proteomes" id="UP000034034">
    <property type="component" value="Chromosome"/>
</dbReference>
<dbReference type="KEGG" id="sxi:SXIM_30630"/>
<gene>
    <name evidence="2" type="ORF">SXIM_30630</name>
</gene>
<accession>A0A0F7FWR6</accession>
<feature type="region of interest" description="Disordered" evidence="1">
    <location>
        <begin position="1"/>
        <end position="42"/>
    </location>
</feature>
<name>A0A0F7FWR6_9ACTN</name>
<dbReference type="EMBL" id="CP009922">
    <property type="protein sequence ID" value="AKG44447.1"/>
    <property type="molecule type" value="Genomic_DNA"/>
</dbReference>
<sequence length="42" mass="3770">MVTGGAGPGPPDGVPPVAGPWGSGSAGAAAVRAAGPRTGRMA</sequence>
<evidence type="ECO:0000256" key="1">
    <source>
        <dbReference type="SAM" id="MobiDB-lite"/>
    </source>
</evidence>
<dbReference type="PATRIC" id="fig|408015.6.peg.3102"/>
<feature type="compositionally biased region" description="Pro residues" evidence="1">
    <location>
        <begin position="8"/>
        <end position="18"/>
    </location>
</feature>
<evidence type="ECO:0000313" key="2">
    <source>
        <dbReference type="EMBL" id="AKG44447.1"/>
    </source>
</evidence>
<organism evidence="2 3">
    <name type="scientific">Streptomyces xiamenensis</name>
    <dbReference type="NCBI Taxonomy" id="408015"/>
    <lineage>
        <taxon>Bacteria</taxon>
        <taxon>Bacillati</taxon>
        <taxon>Actinomycetota</taxon>
        <taxon>Actinomycetes</taxon>
        <taxon>Kitasatosporales</taxon>
        <taxon>Streptomycetaceae</taxon>
        <taxon>Streptomyces</taxon>
    </lineage>
</organism>
<protein>
    <submittedName>
        <fullName evidence="2">Uncharacterized protein</fullName>
    </submittedName>
</protein>
<feature type="compositionally biased region" description="Low complexity" evidence="1">
    <location>
        <begin position="26"/>
        <end position="42"/>
    </location>
</feature>
<keyword evidence="3" id="KW-1185">Reference proteome</keyword>
<evidence type="ECO:0000313" key="3">
    <source>
        <dbReference type="Proteomes" id="UP000034034"/>
    </source>
</evidence>
<dbReference type="AlphaFoldDB" id="A0A0F7FWR6"/>
<proteinExistence type="predicted"/>
<dbReference type="HOGENOM" id="CLU_3258781_0_0_11"/>
<reference evidence="2" key="1">
    <citation type="submission" date="2019-08" db="EMBL/GenBank/DDBJ databases">
        <title>Complete genome sequence of a mangrove-derived Streptomyces xiamenensis.</title>
        <authorList>
            <person name="Xu J."/>
        </authorList>
    </citation>
    <scope>NUCLEOTIDE SEQUENCE</scope>
    <source>
        <strain evidence="2">318</strain>
    </source>
</reference>